<keyword evidence="4 6" id="KW-0687">Ribonucleoprotein</keyword>
<accession>A0A455T9N2</accession>
<dbReference type="GO" id="GO:0005840">
    <property type="term" value="C:ribosome"/>
    <property type="evidence" value="ECO:0007669"/>
    <property type="project" value="UniProtKB-KW"/>
</dbReference>
<evidence type="ECO:0000256" key="5">
    <source>
        <dbReference type="ARBA" id="ARBA00035202"/>
    </source>
</evidence>
<dbReference type="CDD" id="cd05797">
    <property type="entry name" value="Ribosomal_L10"/>
    <property type="match status" value="1"/>
</dbReference>
<dbReference type="EMBL" id="AP019379">
    <property type="protein sequence ID" value="BBI01048.1"/>
    <property type="molecule type" value="Genomic_DNA"/>
</dbReference>
<evidence type="ECO:0000256" key="4">
    <source>
        <dbReference type="ARBA" id="ARBA00023274"/>
    </source>
</evidence>
<dbReference type="Gene3D" id="3.30.70.1730">
    <property type="match status" value="1"/>
</dbReference>
<organism evidence="7 8">
    <name type="scientific">Buchnera aphidicola</name>
    <name type="common">Nipponaphis monzeni</name>
    <dbReference type="NCBI Taxonomy" id="2495405"/>
    <lineage>
        <taxon>Bacteria</taxon>
        <taxon>Pseudomonadati</taxon>
        <taxon>Pseudomonadota</taxon>
        <taxon>Gammaproteobacteria</taxon>
        <taxon>Enterobacterales</taxon>
        <taxon>Erwiniaceae</taxon>
        <taxon>Buchnera</taxon>
    </lineage>
</organism>
<dbReference type="GO" id="GO:0070180">
    <property type="term" value="F:large ribosomal subunit rRNA binding"/>
    <property type="evidence" value="ECO:0007669"/>
    <property type="project" value="UniProtKB-UniRule"/>
</dbReference>
<dbReference type="Proteomes" id="UP000317544">
    <property type="component" value="Chromosome"/>
</dbReference>
<keyword evidence="6" id="KW-0699">rRNA-binding</keyword>
<dbReference type="RefSeq" id="WP_160118315.1">
    <property type="nucleotide sequence ID" value="NZ_AP019379.1"/>
</dbReference>
<dbReference type="AlphaFoldDB" id="A0A455T9N2"/>
<dbReference type="InterPro" id="IPR022973">
    <property type="entry name" value="Ribosomal_uL10_bac"/>
</dbReference>
<dbReference type="NCBIfam" id="NF000955">
    <property type="entry name" value="PRK00099.1-1"/>
    <property type="match status" value="1"/>
</dbReference>
<dbReference type="InterPro" id="IPR043141">
    <property type="entry name" value="Ribosomal_uL10-like_sf"/>
</dbReference>
<dbReference type="Pfam" id="PF00466">
    <property type="entry name" value="Ribosomal_L10"/>
    <property type="match status" value="1"/>
</dbReference>
<evidence type="ECO:0000256" key="1">
    <source>
        <dbReference type="ARBA" id="ARBA00002633"/>
    </source>
</evidence>
<protein>
    <recommendedName>
        <fullName evidence="5 6">Large ribosomal subunit protein uL10</fullName>
    </recommendedName>
</protein>
<dbReference type="PANTHER" id="PTHR11560">
    <property type="entry name" value="39S RIBOSOMAL PROTEIN L10, MITOCHONDRIAL"/>
    <property type="match status" value="1"/>
</dbReference>
<dbReference type="SUPFAM" id="SSF160369">
    <property type="entry name" value="Ribosomal protein L10-like"/>
    <property type="match status" value="1"/>
</dbReference>
<name>A0A455T9N2_9GAMM</name>
<proteinExistence type="inferred from homology"/>
<dbReference type="GO" id="GO:0006412">
    <property type="term" value="P:translation"/>
    <property type="evidence" value="ECO:0007669"/>
    <property type="project" value="UniProtKB-UniRule"/>
</dbReference>
<sequence length="167" mass="18824">MALNIQKKQKIIDEIHKIAKLATSLILAEVQNISVNNITQLRKSALKSEVKINIVKNTLFKLAIRNTPFECLVNDIKGPNLVAFSMNHPGSAAKLLQVFKKKHVNCKIKIGVFEKKILSKSAINELSNMPTYEEVLIHMIVLLREITVAKLIRALRAVQHKKSIINI</sequence>
<evidence type="ECO:0000256" key="2">
    <source>
        <dbReference type="ARBA" id="ARBA00008889"/>
    </source>
</evidence>
<reference evidence="7 8" key="1">
    <citation type="journal article" date="2019" name="Proc. Natl. Acad. Sci. U.S.A.">
        <title>Exaggeration and cooption of innate immunity for social defense.</title>
        <authorList>
            <person name="Kutsukake M."/>
            <person name="Moriyama M."/>
            <person name="Shigenobu S."/>
            <person name="Meng X.-Y."/>
            <person name="Nikoh N."/>
            <person name="Noda C."/>
            <person name="Kobayashi S."/>
            <person name="Fukatsu T."/>
        </authorList>
    </citation>
    <scope>NUCLEOTIDE SEQUENCE [LARGE SCALE GENOMIC DNA]</scope>
    <source>
        <strain evidence="7 8">Nmo</strain>
    </source>
</reference>
<dbReference type="HAMAP" id="MF_00362">
    <property type="entry name" value="Ribosomal_uL10"/>
    <property type="match status" value="1"/>
</dbReference>
<keyword evidence="3 6" id="KW-0689">Ribosomal protein</keyword>
<dbReference type="OrthoDB" id="9808307at2"/>
<dbReference type="InterPro" id="IPR047865">
    <property type="entry name" value="Ribosomal_uL10_bac_type"/>
</dbReference>
<comment type="function">
    <text evidence="1 6">Forms part of the ribosomal stalk, playing a central role in the interaction of the ribosome with GTP-bound translation factors.</text>
</comment>
<gene>
    <name evidence="6 7" type="primary">rplJ</name>
    <name evidence="7" type="ORF">BUCNMO_029</name>
</gene>
<keyword evidence="6" id="KW-0694">RNA-binding</keyword>
<comment type="subunit">
    <text evidence="6">Part of the ribosomal stalk of the 50S ribosomal subunit. The N-terminus interacts with L11 and the large rRNA to form the base of the stalk. The C-terminus forms an elongated spine to which L12 dimers bind in a sequential fashion forming a multimeric L10(L12)X complex.</text>
</comment>
<keyword evidence="8" id="KW-1185">Reference proteome</keyword>
<dbReference type="InterPro" id="IPR001790">
    <property type="entry name" value="Ribosomal_uL10"/>
</dbReference>
<evidence type="ECO:0000256" key="3">
    <source>
        <dbReference type="ARBA" id="ARBA00022980"/>
    </source>
</evidence>
<evidence type="ECO:0000313" key="8">
    <source>
        <dbReference type="Proteomes" id="UP000317544"/>
    </source>
</evidence>
<evidence type="ECO:0000256" key="6">
    <source>
        <dbReference type="HAMAP-Rule" id="MF_00362"/>
    </source>
</evidence>
<evidence type="ECO:0000313" key="7">
    <source>
        <dbReference type="EMBL" id="BBI01048.1"/>
    </source>
</evidence>
<comment type="similarity">
    <text evidence="2 6">Belongs to the universal ribosomal protein uL10 family.</text>
</comment>
<dbReference type="GO" id="GO:1990904">
    <property type="term" value="C:ribonucleoprotein complex"/>
    <property type="evidence" value="ECO:0007669"/>
    <property type="project" value="UniProtKB-KW"/>
</dbReference>